<evidence type="ECO:0000256" key="1">
    <source>
        <dbReference type="ARBA" id="ARBA00004141"/>
    </source>
</evidence>
<keyword evidence="4 7" id="KW-1133">Transmembrane helix</keyword>
<dbReference type="Gene3D" id="1.20.1250.20">
    <property type="entry name" value="MFS general substrate transporter like domains"/>
    <property type="match status" value="2"/>
</dbReference>
<feature type="region of interest" description="Disordered" evidence="6">
    <location>
        <begin position="78"/>
        <end position="106"/>
    </location>
</feature>
<evidence type="ECO:0000313" key="9">
    <source>
        <dbReference type="Proteomes" id="UP001295794"/>
    </source>
</evidence>
<keyword evidence="3 7" id="KW-0812">Transmembrane</keyword>
<dbReference type="InterPro" id="IPR036259">
    <property type="entry name" value="MFS_trans_sf"/>
</dbReference>
<feature type="transmembrane region" description="Helical" evidence="7">
    <location>
        <begin position="568"/>
        <end position="587"/>
    </location>
</feature>
<comment type="caution">
    <text evidence="8">The sequence shown here is derived from an EMBL/GenBank/DDBJ whole genome shotgun (WGS) entry which is preliminary data.</text>
</comment>
<dbReference type="PANTHER" id="PTHR43791:SF65">
    <property type="entry name" value="MAJOR FACILITATOR SUPERFAMILY (MFS) PROFILE DOMAIN-CONTAINING PROTEIN-RELATED"/>
    <property type="match status" value="1"/>
</dbReference>
<dbReference type="GO" id="GO:0016020">
    <property type="term" value="C:membrane"/>
    <property type="evidence" value="ECO:0007669"/>
    <property type="project" value="UniProtKB-SubCell"/>
</dbReference>
<keyword evidence="5 7" id="KW-0472">Membrane</keyword>
<reference evidence="8" key="1">
    <citation type="submission" date="2023-11" db="EMBL/GenBank/DDBJ databases">
        <authorList>
            <person name="De Vega J J."/>
            <person name="De Vega J J."/>
        </authorList>
    </citation>
    <scope>NUCLEOTIDE SEQUENCE</scope>
</reference>
<dbReference type="Pfam" id="PF07690">
    <property type="entry name" value="MFS_1"/>
    <property type="match status" value="1"/>
</dbReference>
<comment type="subcellular location">
    <subcellularLocation>
        <location evidence="1">Membrane</location>
        <topology evidence="1">Multi-pass membrane protein</topology>
    </subcellularLocation>
</comment>
<feature type="transmembrane region" description="Helical" evidence="7">
    <location>
        <begin position="269"/>
        <end position="287"/>
    </location>
</feature>
<name>A0AAD2HRM3_9AGAR</name>
<keyword evidence="9" id="KW-1185">Reference proteome</keyword>
<evidence type="ECO:0000256" key="7">
    <source>
        <dbReference type="SAM" id="Phobius"/>
    </source>
</evidence>
<evidence type="ECO:0000256" key="2">
    <source>
        <dbReference type="ARBA" id="ARBA00022448"/>
    </source>
</evidence>
<feature type="transmembrane region" description="Helical" evidence="7">
    <location>
        <begin position="499"/>
        <end position="521"/>
    </location>
</feature>
<dbReference type="PANTHER" id="PTHR43791">
    <property type="entry name" value="PERMEASE-RELATED"/>
    <property type="match status" value="1"/>
</dbReference>
<dbReference type="FunFam" id="1.20.1250.20:FF:000106">
    <property type="entry name" value="MFS transporter, putative"/>
    <property type="match status" value="1"/>
</dbReference>
<evidence type="ECO:0000256" key="5">
    <source>
        <dbReference type="ARBA" id="ARBA00023136"/>
    </source>
</evidence>
<protein>
    <recommendedName>
        <fullName evidence="10">MFS general substrate transporter</fullName>
    </recommendedName>
</protein>
<feature type="transmembrane region" description="Helical" evidence="7">
    <location>
        <begin position="445"/>
        <end position="465"/>
    </location>
</feature>
<accession>A0AAD2HRM3</accession>
<sequence>MITSRCHRLDMKKSTCYSVLRWRNAVLRLRSPSDILAHAPFSLSSAKICCCRNDSHTRLAFAMTSFFPASRLSIHESVDEKRSTRSSTSSENPPLGTPVSQPGGLFSRWRGPPRQVLDLDSIATQPSVFDDSVTLEVYRPPPQYENAHRFDPKARWTWREEKRVVRKIDIRIMLWAAIMFFALDLDRTNISQANTDNFLGDLKLTTNDFNLGNTLFRLSFLIAELPSQLISKRVGPDVWVPCQMIAWSVVALSQYWLKGRTSFLVTRFLLGFCEGGFIPDIVLYLSYFYTRTELPIRLAFFWVSNYVSHIFSAFLATGILKLRGVNGQSGWRYLFLLEGCFTLSIGLLSFLLMPPGPTQTKNKWFRPKGWFSDREEIIMVNRILRDDPSKSDMHNRQGLSPRKIWEGMKDWRLWPLPRTVPTGPPQVYLTLSLKHLGFTTTQANLLTIPSTVIGLIMLLVAAFLSEAINSRVLATMILQIWALPLLIALYSFNSFTSQWSYFTVVTLITGFPYVHPIQVAWTSRNSFSVRTRTVSASCYNIFVQAGAIIYANIYRKDDAPLYKRGNRTLIGICCMNIVLYILTFFFYRTINRARDRKWDSWSKKEQQEYVETTKDVGNQRLDFRFAY</sequence>
<feature type="transmembrane region" description="Helical" evidence="7">
    <location>
        <begin position="533"/>
        <end position="553"/>
    </location>
</feature>
<evidence type="ECO:0000256" key="3">
    <source>
        <dbReference type="ARBA" id="ARBA00022692"/>
    </source>
</evidence>
<proteinExistence type="predicted"/>
<keyword evidence="2" id="KW-0813">Transport</keyword>
<dbReference type="EMBL" id="CAVNYO010000440">
    <property type="protein sequence ID" value="CAK5280410.1"/>
    <property type="molecule type" value="Genomic_DNA"/>
</dbReference>
<dbReference type="GO" id="GO:0022857">
    <property type="term" value="F:transmembrane transporter activity"/>
    <property type="evidence" value="ECO:0007669"/>
    <property type="project" value="InterPro"/>
</dbReference>
<dbReference type="AlphaFoldDB" id="A0AAD2HRM3"/>
<gene>
    <name evidence="8" type="ORF">MYCIT1_LOCUS30904</name>
</gene>
<dbReference type="SUPFAM" id="SSF103473">
    <property type="entry name" value="MFS general substrate transporter"/>
    <property type="match status" value="1"/>
</dbReference>
<evidence type="ECO:0000256" key="6">
    <source>
        <dbReference type="SAM" id="MobiDB-lite"/>
    </source>
</evidence>
<dbReference type="InterPro" id="IPR011701">
    <property type="entry name" value="MFS"/>
</dbReference>
<evidence type="ECO:0008006" key="10">
    <source>
        <dbReference type="Google" id="ProtNLM"/>
    </source>
</evidence>
<feature type="transmembrane region" description="Helical" evidence="7">
    <location>
        <begin position="472"/>
        <end position="493"/>
    </location>
</feature>
<evidence type="ECO:0000313" key="8">
    <source>
        <dbReference type="EMBL" id="CAK5280410.1"/>
    </source>
</evidence>
<feature type="transmembrane region" description="Helical" evidence="7">
    <location>
        <begin position="334"/>
        <end position="353"/>
    </location>
</feature>
<feature type="transmembrane region" description="Helical" evidence="7">
    <location>
        <begin position="299"/>
        <end position="322"/>
    </location>
</feature>
<organism evidence="8 9">
    <name type="scientific">Mycena citricolor</name>
    <dbReference type="NCBI Taxonomy" id="2018698"/>
    <lineage>
        <taxon>Eukaryota</taxon>
        <taxon>Fungi</taxon>
        <taxon>Dikarya</taxon>
        <taxon>Basidiomycota</taxon>
        <taxon>Agaricomycotina</taxon>
        <taxon>Agaricomycetes</taxon>
        <taxon>Agaricomycetidae</taxon>
        <taxon>Agaricales</taxon>
        <taxon>Marasmiineae</taxon>
        <taxon>Mycenaceae</taxon>
        <taxon>Mycena</taxon>
    </lineage>
</organism>
<dbReference type="Proteomes" id="UP001295794">
    <property type="component" value="Unassembled WGS sequence"/>
</dbReference>
<evidence type="ECO:0000256" key="4">
    <source>
        <dbReference type="ARBA" id="ARBA00022989"/>
    </source>
</evidence>